<accession>A0A5J4PJA1</accession>
<evidence type="ECO:0000313" key="1">
    <source>
        <dbReference type="EMBL" id="KAA6309382.1"/>
    </source>
</evidence>
<sequence>VVLYLVLMKIIINQVDKLMAHRKEKKTKRDVYVEDVASSEESVHDRIVRERFEQSVTIFCEYTQKALGKYIPAGELQKLNSYIELFAREQTFENIEPVQIPSRQISNNDLYHYGWNLWNHFKGRRQDQRQECVVSWLKTVFTNLSEVEFSTIKGKLTIFDVKSKITIQKNIPDYLRFLKE</sequence>
<dbReference type="AlphaFoldDB" id="A0A5J4PJA1"/>
<organism evidence="1">
    <name type="scientific">termite gut metagenome</name>
    <dbReference type="NCBI Taxonomy" id="433724"/>
    <lineage>
        <taxon>unclassified sequences</taxon>
        <taxon>metagenomes</taxon>
        <taxon>organismal metagenomes</taxon>
    </lineage>
</organism>
<gene>
    <name evidence="1" type="ORF">EZS27_039114</name>
</gene>
<dbReference type="EMBL" id="SNRY01007975">
    <property type="protein sequence ID" value="KAA6309382.1"/>
    <property type="molecule type" value="Genomic_DNA"/>
</dbReference>
<feature type="non-terminal residue" evidence="1">
    <location>
        <position position="1"/>
    </location>
</feature>
<comment type="caution">
    <text evidence="1">The sequence shown here is derived from an EMBL/GenBank/DDBJ whole genome shotgun (WGS) entry which is preliminary data.</text>
</comment>
<reference evidence="1" key="1">
    <citation type="submission" date="2019-03" db="EMBL/GenBank/DDBJ databases">
        <title>Single cell metagenomics reveals metabolic interactions within the superorganism composed of flagellate Streblomastix strix and complex community of Bacteroidetes bacteria on its surface.</title>
        <authorList>
            <person name="Treitli S.C."/>
            <person name="Kolisko M."/>
            <person name="Husnik F."/>
            <person name="Keeling P."/>
            <person name="Hampl V."/>
        </authorList>
    </citation>
    <scope>NUCLEOTIDE SEQUENCE</scope>
    <source>
        <strain evidence="1">STM</strain>
    </source>
</reference>
<protein>
    <submittedName>
        <fullName evidence="1">Uncharacterized protein</fullName>
    </submittedName>
</protein>
<proteinExistence type="predicted"/>
<name>A0A5J4PJA1_9ZZZZ</name>